<dbReference type="Proteomes" id="UP000887579">
    <property type="component" value="Unplaced"/>
</dbReference>
<protein>
    <submittedName>
        <fullName evidence="2">Tyr recombinase domain-containing protein</fullName>
    </submittedName>
</protein>
<dbReference type="WBParaSite" id="ES5_v2.g11891.t1">
    <property type="protein sequence ID" value="ES5_v2.g11891.t1"/>
    <property type="gene ID" value="ES5_v2.g11891"/>
</dbReference>
<evidence type="ECO:0000313" key="1">
    <source>
        <dbReference type="Proteomes" id="UP000887579"/>
    </source>
</evidence>
<sequence>MNAEDMKFTGDEIAKLLQTKAISKVDHIPQVSSSLFVVRNTGKPRLIINLSRLNKSLDCPRFKYEDLALVSRIISPVGWLAKYDMKSGYHHIGIHPEHQIAELRPTPERLSKTLKTLYFLKNKPCPTPRDRLKLTGQLSSLWLVLGAKGSLFTKNIYKIVCAFSLLDSGILMPEEKNDLSILEKILCNPLSKSLLPPLKVFTFSTDASAIALGVVSKTGLTFSRPLTTEEARESSTYRELLGVQFGILCFVNDVRGSEIHVFTDNQNIIPIIRKGSMVLKLNLLAIEIHEKLLNLSASVIPHWIPREENKLADAASRFPDSDDWSIMQHVFAKVNQKLGPADIDRFASCLNKKLCRFNSIVPSPGTEAVDAFTQDWNGSVNYCVPPINLLFSTVSFVLKHKCPAIIGFPFWPALPIMPLLLNKDGNWKPIIKDIFRIPKGEVFLIPGSDREKRLIMIAQLNPGKTIPPEEIEACLMAGLSEATKKTYTSEFAKFGSWRDSLSREFEISDEELLPLYLMTVARESRSKAATVTAALSFFGKKNAFPNVVVSPSPLLNLVNKGISKKAPPVRHKEQVNTEELLSFFPLARSSDKFESRIGTLVVLLFSDFLRPNEALSLLKSNLIFGKENLEVKIIHSKANQNGSPEKVFISRLNDDRCPVKILEDWLLKMDKSIYVFPSFSGADRPWSYDAALKELKSTIAKLGIKKNITLHSFRGSAATAAVEAGCSEAELDRGCRWKSSSSKKSYVQSSSKSTKNVSSILGNI</sequence>
<accession>A0AC34F4A5</accession>
<evidence type="ECO:0000313" key="2">
    <source>
        <dbReference type="WBParaSite" id="ES5_v2.g11891.t1"/>
    </source>
</evidence>
<reference evidence="2" key="1">
    <citation type="submission" date="2022-11" db="UniProtKB">
        <authorList>
            <consortium name="WormBaseParasite"/>
        </authorList>
    </citation>
    <scope>IDENTIFICATION</scope>
</reference>
<organism evidence="1 2">
    <name type="scientific">Panagrolaimus sp. ES5</name>
    <dbReference type="NCBI Taxonomy" id="591445"/>
    <lineage>
        <taxon>Eukaryota</taxon>
        <taxon>Metazoa</taxon>
        <taxon>Ecdysozoa</taxon>
        <taxon>Nematoda</taxon>
        <taxon>Chromadorea</taxon>
        <taxon>Rhabditida</taxon>
        <taxon>Tylenchina</taxon>
        <taxon>Panagrolaimomorpha</taxon>
        <taxon>Panagrolaimoidea</taxon>
        <taxon>Panagrolaimidae</taxon>
        <taxon>Panagrolaimus</taxon>
    </lineage>
</organism>
<name>A0AC34F4A5_9BILA</name>
<proteinExistence type="predicted"/>